<dbReference type="EMBL" id="GBXM01107708">
    <property type="protein sequence ID" value="JAH00869.1"/>
    <property type="molecule type" value="Transcribed_RNA"/>
</dbReference>
<reference evidence="1" key="1">
    <citation type="submission" date="2014-11" db="EMBL/GenBank/DDBJ databases">
        <authorList>
            <person name="Amaro Gonzalez C."/>
        </authorList>
    </citation>
    <scope>NUCLEOTIDE SEQUENCE</scope>
</reference>
<accession>A0A0E9P8R6</accession>
<proteinExistence type="predicted"/>
<protein>
    <submittedName>
        <fullName evidence="1">Uncharacterized protein</fullName>
    </submittedName>
</protein>
<dbReference type="AlphaFoldDB" id="A0A0E9P8R6"/>
<reference evidence="1" key="2">
    <citation type="journal article" date="2015" name="Fish Shellfish Immunol.">
        <title>Early steps in the European eel (Anguilla anguilla)-Vibrio vulnificus interaction in the gills: Role of the RtxA13 toxin.</title>
        <authorList>
            <person name="Callol A."/>
            <person name="Pajuelo D."/>
            <person name="Ebbesson L."/>
            <person name="Teles M."/>
            <person name="MacKenzie S."/>
            <person name="Amaro C."/>
        </authorList>
    </citation>
    <scope>NUCLEOTIDE SEQUENCE</scope>
</reference>
<name>A0A0E9P8R6_ANGAN</name>
<organism evidence="1">
    <name type="scientific">Anguilla anguilla</name>
    <name type="common">European freshwater eel</name>
    <name type="synonym">Muraena anguilla</name>
    <dbReference type="NCBI Taxonomy" id="7936"/>
    <lineage>
        <taxon>Eukaryota</taxon>
        <taxon>Metazoa</taxon>
        <taxon>Chordata</taxon>
        <taxon>Craniata</taxon>
        <taxon>Vertebrata</taxon>
        <taxon>Euteleostomi</taxon>
        <taxon>Actinopterygii</taxon>
        <taxon>Neopterygii</taxon>
        <taxon>Teleostei</taxon>
        <taxon>Anguilliformes</taxon>
        <taxon>Anguillidae</taxon>
        <taxon>Anguilla</taxon>
    </lineage>
</organism>
<evidence type="ECO:0000313" key="1">
    <source>
        <dbReference type="EMBL" id="JAH00869.1"/>
    </source>
</evidence>
<sequence length="19" mass="2196">MTNYPRLCLAGNFRPASKR</sequence>